<name>A0A2P5AKS7_PARAD</name>
<gene>
    <name evidence="1" type="ORF">PanWU01x14_323200</name>
</gene>
<accession>A0A2P5AKS7</accession>
<reference evidence="2" key="1">
    <citation type="submission" date="2016-06" db="EMBL/GenBank/DDBJ databases">
        <title>Parallel loss of symbiosis genes in relatives of nitrogen-fixing non-legume Parasponia.</title>
        <authorList>
            <person name="Van Velzen R."/>
            <person name="Holmer R."/>
            <person name="Bu F."/>
            <person name="Rutten L."/>
            <person name="Van Zeijl A."/>
            <person name="Liu W."/>
            <person name="Santuari L."/>
            <person name="Cao Q."/>
            <person name="Sharma T."/>
            <person name="Shen D."/>
            <person name="Roswanjaya Y."/>
            <person name="Wardhani T."/>
            <person name="Kalhor M.S."/>
            <person name="Jansen J."/>
            <person name="Van den Hoogen J."/>
            <person name="Gungor B."/>
            <person name="Hartog M."/>
            <person name="Hontelez J."/>
            <person name="Verver J."/>
            <person name="Yang W.-C."/>
            <person name="Schijlen E."/>
            <person name="Repin R."/>
            <person name="Schilthuizen M."/>
            <person name="Schranz E."/>
            <person name="Heidstra R."/>
            <person name="Miyata K."/>
            <person name="Fedorova E."/>
            <person name="Kohlen W."/>
            <person name="Bisseling T."/>
            <person name="Smit S."/>
            <person name="Geurts R."/>
        </authorList>
    </citation>
    <scope>NUCLEOTIDE SEQUENCE [LARGE SCALE GENOMIC DNA]</scope>
    <source>
        <strain evidence="2">cv. WU1-14</strain>
    </source>
</reference>
<evidence type="ECO:0000313" key="1">
    <source>
        <dbReference type="EMBL" id="PON37081.1"/>
    </source>
</evidence>
<proteinExistence type="predicted"/>
<comment type="caution">
    <text evidence="1">The sequence shown here is derived from an EMBL/GenBank/DDBJ whole genome shotgun (WGS) entry which is preliminary data.</text>
</comment>
<dbReference type="EMBL" id="JXTB01000543">
    <property type="protein sequence ID" value="PON37081.1"/>
    <property type="molecule type" value="Genomic_DNA"/>
</dbReference>
<organism evidence="1 2">
    <name type="scientific">Parasponia andersonii</name>
    <name type="common">Sponia andersonii</name>
    <dbReference type="NCBI Taxonomy" id="3476"/>
    <lineage>
        <taxon>Eukaryota</taxon>
        <taxon>Viridiplantae</taxon>
        <taxon>Streptophyta</taxon>
        <taxon>Embryophyta</taxon>
        <taxon>Tracheophyta</taxon>
        <taxon>Spermatophyta</taxon>
        <taxon>Magnoliopsida</taxon>
        <taxon>eudicotyledons</taxon>
        <taxon>Gunneridae</taxon>
        <taxon>Pentapetalae</taxon>
        <taxon>rosids</taxon>
        <taxon>fabids</taxon>
        <taxon>Rosales</taxon>
        <taxon>Cannabaceae</taxon>
        <taxon>Parasponia</taxon>
    </lineage>
</organism>
<evidence type="ECO:0000313" key="2">
    <source>
        <dbReference type="Proteomes" id="UP000237105"/>
    </source>
</evidence>
<dbReference type="Proteomes" id="UP000237105">
    <property type="component" value="Unassembled WGS sequence"/>
</dbReference>
<keyword evidence="2" id="KW-1185">Reference proteome</keyword>
<sequence>MQEQDQYDRSALEFWAGVVEDKNVIKIKRNSKEGRVKVRMRMEASKPEMLENNLKAFREVGSSLETFVECVAAADWVCQMGL</sequence>
<dbReference type="AlphaFoldDB" id="A0A2P5AKS7"/>
<protein>
    <submittedName>
        <fullName evidence="1">Uncharacterized protein</fullName>
    </submittedName>
</protein>